<dbReference type="InterPro" id="IPR002016">
    <property type="entry name" value="Haem_peroxidase"/>
</dbReference>
<sequence length="328" mass="34382">MRFSEVIITAAAVSTAAAFDLAALKDSLSSLIPRSLPNITLIPRKDGGKGNCPAIWTTVSSDLTAMFLSGGQCNDDARAAIRAAFHDCGTWNKAQGSTGGCDGSLVLADEAGTRDENNGLQDISAKLLALATKRSVGVADLLQFAGAHAIVTCPGGPQVTTYVGRTDSSTPAPNGLLPDVHASADSLYALFLDKGFDDVDLAALLGAHSTSKQVRFFVNESLAGEPQDSTPGIWDVKYYSETTSPKPGSFVFPSDSGLAAHAVVGKQFKGFVNNQGKWTGKFADAMTRMSLLGVPGGKNNLIDCTKALPKATNLNKRMRAASLFKSRH</sequence>
<keyword evidence="4 9" id="KW-0479">Metal-binding</keyword>
<evidence type="ECO:0000256" key="6">
    <source>
        <dbReference type="ARBA" id="ARBA00023004"/>
    </source>
</evidence>
<evidence type="ECO:0000256" key="12">
    <source>
        <dbReference type="RuleBase" id="RU363051"/>
    </source>
</evidence>
<keyword evidence="6 9" id="KW-0408">Iron</keyword>
<dbReference type="PROSITE" id="PS00436">
    <property type="entry name" value="PEROXIDASE_2"/>
    <property type="match status" value="1"/>
</dbReference>
<dbReference type="InterPro" id="IPR044831">
    <property type="entry name" value="Ccp1-like"/>
</dbReference>
<reference evidence="14" key="1">
    <citation type="journal article" date="2020" name="Stud. Mycol.">
        <title>101 Dothideomycetes genomes: a test case for predicting lifestyles and emergence of pathogens.</title>
        <authorList>
            <person name="Haridas S."/>
            <person name="Albert R."/>
            <person name="Binder M."/>
            <person name="Bloem J."/>
            <person name="Labutti K."/>
            <person name="Salamov A."/>
            <person name="Andreopoulos B."/>
            <person name="Baker S."/>
            <person name="Barry K."/>
            <person name="Bills G."/>
            <person name="Bluhm B."/>
            <person name="Cannon C."/>
            <person name="Castanera R."/>
            <person name="Culley D."/>
            <person name="Daum C."/>
            <person name="Ezra D."/>
            <person name="Gonzalez J."/>
            <person name="Henrissat B."/>
            <person name="Kuo A."/>
            <person name="Liang C."/>
            <person name="Lipzen A."/>
            <person name="Lutzoni F."/>
            <person name="Magnuson J."/>
            <person name="Mondo S."/>
            <person name="Nolan M."/>
            <person name="Ohm R."/>
            <person name="Pangilinan J."/>
            <person name="Park H.-J."/>
            <person name="Ramirez L."/>
            <person name="Alfaro M."/>
            <person name="Sun H."/>
            <person name="Tritt A."/>
            <person name="Yoshinaga Y."/>
            <person name="Zwiers L.-H."/>
            <person name="Turgeon B."/>
            <person name="Goodwin S."/>
            <person name="Spatafora J."/>
            <person name="Crous P."/>
            <person name="Grigoriev I."/>
        </authorList>
    </citation>
    <scope>NUCLEOTIDE SEQUENCE</scope>
    <source>
        <strain evidence="14">CBS 133067</strain>
    </source>
</reference>
<feature type="binding site" evidence="9">
    <location>
        <position position="102"/>
    </location>
    <ligand>
        <name>Ca(2+)</name>
        <dbReference type="ChEBI" id="CHEBI:29108"/>
        <label>1</label>
    </ligand>
</feature>
<gene>
    <name evidence="14" type="ORF">NA57DRAFT_39838</name>
</gene>
<dbReference type="EC" id="1.11.1.-" evidence="12"/>
<feature type="binding site" evidence="9">
    <location>
        <position position="87"/>
    </location>
    <ligand>
        <name>Ca(2+)</name>
        <dbReference type="ChEBI" id="CHEBI:29108"/>
        <label>1</label>
    </ligand>
</feature>
<organism evidence="14 15">
    <name type="scientific">Rhizodiscina lignyota</name>
    <dbReference type="NCBI Taxonomy" id="1504668"/>
    <lineage>
        <taxon>Eukaryota</taxon>
        <taxon>Fungi</taxon>
        <taxon>Dikarya</taxon>
        <taxon>Ascomycota</taxon>
        <taxon>Pezizomycotina</taxon>
        <taxon>Dothideomycetes</taxon>
        <taxon>Pleosporomycetidae</taxon>
        <taxon>Aulographales</taxon>
        <taxon>Rhizodiscinaceae</taxon>
        <taxon>Rhizodiscina</taxon>
    </lineage>
</organism>
<proteinExistence type="inferred from homology"/>
<evidence type="ECO:0000256" key="11">
    <source>
        <dbReference type="PIRSR" id="PIRSR601621-4"/>
    </source>
</evidence>
<dbReference type="AlphaFoldDB" id="A0A9P4M600"/>
<dbReference type="PANTHER" id="PTHR31356:SF66">
    <property type="entry name" value="CATALASE-PEROXIDASE"/>
    <property type="match status" value="1"/>
</dbReference>
<comment type="caution">
    <text evidence="14">The sequence shown here is derived from an EMBL/GenBank/DDBJ whole genome shotgun (WGS) entry which is preliminary data.</text>
</comment>
<feature type="binding site" evidence="9">
    <location>
        <position position="230"/>
    </location>
    <ligand>
        <name>Ca(2+)</name>
        <dbReference type="ChEBI" id="CHEBI:29108"/>
        <label>2</label>
    </ligand>
</feature>
<evidence type="ECO:0000256" key="9">
    <source>
        <dbReference type="PIRSR" id="PIRSR601621-2"/>
    </source>
</evidence>
<feature type="binding site" evidence="9">
    <location>
        <position position="209"/>
    </location>
    <ligand>
        <name>Ca(2+)</name>
        <dbReference type="ChEBI" id="CHEBI:29108"/>
        <label>2</label>
    </ligand>
</feature>
<dbReference type="GO" id="GO:0046872">
    <property type="term" value="F:metal ion binding"/>
    <property type="evidence" value="ECO:0007669"/>
    <property type="project" value="UniProtKB-UniRule"/>
</dbReference>
<dbReference type="Gene3D" id="1.10.520.10">
    <property type="match status" value="1"/>
</dbReference>
<dbReference type="PRINTS" id="PR00462">
    <property type="entry name" value="LIGNINASE"/>
</dbReference>
<dbReference type="Gene3D" id="1.10.420.10">
    <property type="entry name" value="Peroxidase, domain 2"/>
    <property type="match status" value="1"/>
</dbReference>
<evidence type="ECO:0000313" key="14">
    <source>
        <dbReference type="EMBL" id="KAF2098395.1"/>
    </source>
</evidence>
<evidence type="ECO:0000256" key="10">
    <source>
        <dbReference type="PIRSR" id="PIRSR601621-3"/>
    </source>
</evidence>
<dbReference type="GO" id="GO:0000302">
    <property type="term" value="P:response to reactive oxygen species"/>
    <property type="evidence" value="ECO:0007669"/>
    <property type="project" value="TreeGrafter"/>
</dbReference>
<dbReference type="GO" id="GO:0034599">
    <property type="term" value="P:cellular response to oxidative stress"/>
    <property type="evidence" value="ECO:0007669"/>
    <property type="project" value="InterPro"/>
</dbReference>
<dbReference type="Proteomes" id="UP000799772">
    <property type="component" value="Unassembled WGS sequence"/>
</dbReference>
<evidence type="ECO:0000259" key="13">
    <source>
        <dbReference type="PROSITE" id="PS50873"/>
    </source>
</evidence>
<keyword evidence="15" id="KW-1185">Reference proteome</keyword>
<evidence type="ECO:0000256" key="3">
    <source>
        <dbReference type="ARBA" id="ARBA00022617"/>
    </source>
</evidence>
<dbReference type="GO" id="GO:0004601">
    <property type="term" value="F:peroxidase activity"/>
    <property type="evidence" value="ECO:0007669"/>
    <property type="project" value="UniProtKB-KW"/>
</dbReference>
<feature type="binding site" evidence="9">
    <location>
        <position position="228"/>
    </location>
    <ligand>
        <name>Ca(2+)</name>
        <dbReference type="ChEBI" id="CHEBI:29108"/>
        <label>2</label>
    </ligand>
</feature>
<keyword evidence="5 12" id="KW-0560">Oxidoreductase</keyword>
<keyword evidence="11" id="KW-1015">Disulfide bond</keyword>
<dbReference type="InterPro" id="IPR010255">
    <property type="entry name" value="Haem_peroxidase_sf"/>
</dbReference>
<feature type="active site" description="Proton acceptor" evidence="8">
    <location>
        <position position="86"/>
    </location>
</feature>
<dbReference type="SUPFAM" id="SSF48113">
    <property type="entry name" value="Heme-dependent peroxidases"/>
    <property type="match status" value="1"/>
</dbReference>
<protein>
    <recommendedName>
        <fullName evidence="12">Peroxidase</fullName>
        <ecNumber evidence="12">1.11.1.-</ecNumber>
    </recommendedName>
</protein>
<evidence type="ECO:0000313" key="15">
    <source>
        <dbReference type="Proteomes" id="UP000799772"/>
    </source>
</evidence>
<dbReference type="OrthoDB" id="2113341at2759"/>
<evidence type="ECO:0000256" key="5">
    <source>
        <dbReference type="ARBA" id="ARBA00023002"/>
    </source>
</evidence>
<keyword evidence="3 9" id="KW-0349">Heme</keyword>
<dbReference type="InterPro" id="IPR019794">
    <property type="entry name" value="Peroxidases_AS"/>
</dbReference>
<keyword evidence="9 12" id="KW-0106">Calcium</keyword>
<dbReference type="GO" id="GO:0020037">
    <property type="term" value="F:heme binding"/>
    <property type="evidence" value="ECO:0007669"/>
    <property type="project" value="UniProtKB-UniRule"/>
</dbReference>
<feature type="disulfide bond" evidence="11">
    <location>
        <begin position="73"/>
        <end position="153"/>
    </location>
</feature>
<dbReference type="FunFam" id="1.10.520.10:FF:000021">
    <property type="entry name" value="Peroxidase"/>
    <property type="match status" value="1"/>
</dbReference>
<name>A0A9P4M600_9PEZI</name>
<dbReference type="PRINTS" id="PR00458">
    <property type="entry name" value="PEROXIDASE"/>
</dbReference>
<evidence type="ECO:0000256" key="8">
    <source>
        <dbReference type="PIRSR" id="PIRSR601621-1"/>
    </source>
</evidence>
<feature type="site" description="Transition state stabilizer" evidence="10">
    <location>
        <position position="82"/>
    </location>
</feature>
<dbReference type="EMBL" id="ML978127">
    <property type="protein sequence ID" value="KAF2098395.1"/>
    <property type="molecule type" value="Genomic_DNA"/>
</dbReference>
<dbReference type="GO" id="GO:0042744">
    <property type="term" value="P:hydrogen peroxide catabolic process"/>
    <property type="evidence" value="ECO:0007669"/>
    <property type="project" value="TreeGrafter"/>
</dbReference>
<evidence type="ECO:0000256" key="4">
    <source>
        <dbReference type="ARBA" id="ARBA00022723"/>
    </source>
</evidence>
<comment type="cofactor">
    <cofactor evidence="9 12">
        <name>Ca(2+)</name>
        <dbReference type="ChEBI" id="CHEBI:29108"/>
    </cofactor>
    <text evidence="9 12">Binds 2 calcium ions per subunit.</text>
</comment>
<evidence type="ECO:0000256" key="2">
    <source>
        <dbReference type="ARBA" id="ARBA00022559"/>
    </source>
</evidence>
<feature type="binding site" evidence="9">
    <location>
        <position position="100"/>
    </location>
    <ligand>
        <name>Ca(2+)</name>
        <dbReference type="ChEBI" id="CHEBI:29108"/>
        <label>1</label>
    </ligand>
</feature>
<accession>A0A9P4M600</accession>
<dbReference type="PANTHER" id="PTHR31356">
    <property type="entry name" value="THYLAKOID LUMENAL 29 KDA PROTEIN, CHLOROPLASTIC-RELATED"/>
    <property type="match status" value="1"/>
</dbReference>
<dbReference type="PROSITE" id="PS50873">
    <property type="entry name" value="PEROXIDASE_4"/>
    <property type="match status" value="1"/>
</dbReference>
<keyword evidence="2 12" id="KW-0575">Peroxidase</keyword>
<dbReference type="InterPro" id="IPR001621">
    <property type="entry name" value="Ligninase"/>
</dbReference>
<comment type="similarity">
    <text evidence="1 12">Belongs to the peroxidase family. Ligninase subfamily.</text>
</comment>
<feature type="binding site" evidence="9">
    <location>
        <position position="235"/>
    </location>
    <ligand>
        <name>Ca(2+)</name>
        <dbReference type="ChEBI" id="CHEBI:29108"/>
        <label>2</label>
    </ligand>
</feature>
<feature type="domain" description="Plant heme peroxidase family profile" evidence="13">
    <location>
        <begin position="77"/>
        <end position="322"/>
    </location>
</feature>
<feature type="binding site" evidence="9">
    <location>
        <position position="104"/>
    </location>
    <ligand>
        <name>Ca(2+)</name>
        <dbReference type="ChEBI" id="CHEBI:29108"/>
        <label>1</label>
    </ligand>
</feature>
<feature type="binding site" description="axial binding residue" evidence="9">
    <location>
        <position position="208"/>
    </location>
    <ligand>
        <name>heme b</name>
        <dbReference type="ChEBI" id="CHEBI:60344"/>
    </ligand>
    <ligandPart>
        <name>Fe</name>
        <dbReference type="ChEBI" id="CHEBI:18248"/>
    </ligandPart>
</feature>
<dbReference type="Pfam" id="PF00141">
    <property type="entry name" value="peroxidase"/>
    <property type="match status" value="1"/>
</dbReference>
<comment type="cofactor">
    <cofactor evidence="9">
        <name>heme b</name>
        <dbReference type="ChEBI" id="CHEBI:60344"/>
    </cofactor>
    <text evidence="9">Binds 1 heme b (iron(II)-protoporphyrin IX) group per subunit.</text>
</comment>
<evidence type="ECO:0000256" key="1">
    <source>
        <dbReference type="ARBA" id="ARBA00006089"/>
    </source>
</evidence>
<evidence type="ECO:0000256" key="7">
    <source>
        <dbReference type="ARBA" id="ARBA00023180"/>
    </source>
</evidence>
<keyword evidence="7" id="KW-0325">Glycoprotein</keyword>